<reference evidence="3 4" key="1">
    <citation type="submission" date="2017-06" db="EMBL/GenBank/DDBJ databases">
        <title>A Novel Lytic Pseudoalteromonas phage Isolated from Qingdao coast of China.</title>
        <authorList>
            <person name="Li H."/>
        </authorList>
    </citation>
    <scope>NUCLEOTIDE SEQUENCE [LARGE SCALE GENOMIC DNA]</scope>
</reference>
<keyword evidence="4" id="KW-1185">Reference proteome</keyword>
<dbReference type="Proteomes" id="UP000222256">
    <property type="component" value="Segment"/>
</dbReference>
<evidence type="ECO:0000256" key="1">
    <source>
        <dbReference type="SAM" id="MobiDB-lite"/>
    </source>
</evidence>
<organism evidence="3 4">
    <name type="scientific">Pseudoalteromonas phage J2-1</name>
    <dbReference type="NCBI Taxonomy" id="2023998"/>
    <lineage>
        <taxon>Viruses</taxon>
        <taxon>Duplodnaviria</taxon>
        <taxon>Heunggongvirae</taxon>
        <taxon>Uroviricota</taxon>
        <taxon>Caudoviricetes</taxon>
        <taxon>Qingdaovirus</taxon>
        <taxon>Qingdaovirus J21</taxon>
    </lineage>
</organism>
<dbReference type="KEGG" id="vg:54981697"/>
<dbReference type="InterPro" id="IPR057087">
    <property type="entry name" value="Gp12-like"/>
</dbReference>
<evidence type="ECO:0000313" key="3">
    <source>
        <dbReference type="EMBL" id="ASU03374.1"/>
    </source>
</evidence>
<accession>A0A223LGM5</accession>
<dbReference type="EMBL" id="MF370964">
    <property type="protein sequence ID" value="ASU03374.1"/>
    <property type="molecule type" value="Genomic_DNA"/>
</dbReference>
<evidence type="ECO:0000259" key="2">
    <source>
        <dbReference type="Pfam" id="PF23961"/>
    </source>
</evidence>
<feature type="compositionally biased region" description="Acidic residues" evidence="1">
    <location>
        <begin position="214"/>
        <end position="225"/>
    </location>
</feature>
<evidence type="ECO:0000313" key="4">
    <source>
        <dbReference type="Proteomes" id="UP000222256"/>
    </source>
</evidence>
<dbReference type="Pfam" id="PF23961">
    <property type="entry name" value="Phage_tail_terminator_9"/>
    <property type="match status" value="1"/>
</dbReference>
<proteinExistence type="predicted"/>
<feature type="domain" description="Phage neck terminator protein gp12-like" evidence="2">
    <location>
        <begin position="56"/>
        <end position="181"/>
    </location>
</feature>
<dbReference type="GeneID" id="54981697"/>
<dbReference type="RefSeq" id="YP_009791515.1">
    <property type="nucleotide sequence ID" value="NC_047839.1"/>
</dbReference>
<dbReference type="NCBIfam" id="NF047498">
    <property type="entry name" value="LIC_12616_fam"/>
    <property type="match status" value="1"/>
</dbReference>
<name>A0A223LGM5_9CAUD</name>
<sequence length="238" mass="26792">MIDIDRLEKSVAKVVSLSVGDMLATIEGSLADVPDDGNGNIPAVVLERNFEKDGSHRKPNIPDYPYCSVTHNRIVDDVSEVVNIFLRDNEQVYQTNKIVSMNVKFYGNRKNSADSIANRMHMSWEVENFRVLLEKFYGQEVAVRNKSDVVPSNVVYQDTYIEMRSFDIFLSVVDEYTISTDVLGYFDQIVVDSDLNILPPVPPDSGLPSQEASEGGELDHYEDDPTPMAVTFRTTNNN</sequence>
<protein>
    <recommendedName>
        <fullName evidence="2">Phage neck terminator protein gp12-like domain-containing protein</fullName>
    </recommendedName>
</protein>
<feature type="region of interest" description="Disordered" evidence="1">
    <location>
        <begin position="200"/>
        <end position="238"/>
    </location>
</feature>